<accession>A0ABT7XGT1</accession>
<dbReference type="EMBL" id="JAUEIQ010000010">
    <property type="protein sequence ID" value="MDN0064624.1"/>
    <property type="molecule type" value="Genomic_DNA"/>
</dbReference>
<evidence type="ECO:0000313" key="2">
    <source>
        <dbReference type="Proteomes" id="UP001168435"/>
    </source>
</evidence>
<dbReference type="Pfam" id="PF04221">
    <property type="entry name" value="RelB"/>
    <property type="match status" value="1"/>
</dbReference>
<name>A0ABT7XGT1_9ACTN</name>
<dbReference type="RefSeq" id="WP_204562956.1">
    <property type="nucleotide sequence ID" value="NZ_JAUEIQ010000010.1"/>
</dbReference>
<dbReference type="InterPro" id="IPR007337">
    <property type="entry name" value="RelB/DinJ"/>
</dbReference>
<reference evidence="1" key="2">
    <citation type="submission" date="2024-05" db="EMBL/GenBank/DDBJ databases">
        <title>Identification and characterization of horizontal gene transfer across gut microbiota members of farm animals based on homology search.</title>
        <authorList>
            <person name="Schwarzerova J."/>
            <person name="Nykrynova M."/>
            <person name="Jureckova K."/>
            <person name="Cejkova D."/>
            <person name="Rychlik I."/>
        </authorList>
    </citation>
    <scope>NUCLEOTIDE SEQUENCE</scope>
    <source>
        <strain evidence="1">176_SSukc20</strain>
    </source>
</reference>
<dbReference type="InterPro" id="IPR013321">
    <property type="entry name" value="Arc_rbn_hlx_hlx"/>
</dbReference>
<protein>
    <submittedName>
        <fullName evidence="1">Type II toxin-antitoxin system RelB/DinJ family antitoxin</fullName>
    </submittedName>
</protein>
<sequence length="96" mass="10411">MSTTTITLDDDVKRQTVEILDSIGMSLSGYFNLAARQLCITRRVPFDIVAPEPEPTEKTRRALVAAEAKALGLIPDDAPGFTDADELISFLDGQGE</sequence>
<organism evidence="1 2">
    <name type="scientific">Collinsella ihumii</name>
    <dbReference type="NCBI Taxonomy" id="1720204"/>
    <lineage>
        <taxon>Bacteria</taxon>
        <taxon>Bacillati</taxon>
        <taxon>Actinomycetota</taxon>
        <taxon>Coriobacteriia</taxon>
        <taxon>Coriobacteriales</taxon>
        <taxon>Coriobacteriaceae</taxon>
        <taxon>Collinsella</taxon>
    </lineage>
</organism>
<dbReference type="Gene3D" id="1.10.1220.10">
    <property type="entry name" value="Met repressor-like"/>
    <property type="match status" value="1"/>
</dbReference>
<gene>
    <name evidence="1" type="ORF">QVN30_09935</name>
</gene>
<proteinExistence type="predicted"/>
<evidence type="ECO:0000313" key="1">
    <source>
        <dbReference type="EMBL" id="MDN0064624.1"/>
    </source>
</evidence>
<keyword evidence="2" id="KW-1185">Reference proteome</keyword>
<reference evidence="1" key="1">
    <citation type="submission" date="2023-06" db="EMBL/GenBank/DDBJ databases">
        <authorList>
            <person name="Zeman M."/>
            <person name="Kubasova T."/>
            <person name="Jahodarova E."/>
            <person name="Nykrynova M."/>
            <person name="Rychlik I."/>
        </authorList>
    </citation>
    <scope>NUCLEOTIDE SEQUENCE</scope>
    <source>
        <strain evidence="1">176_SSukc20</strain>
    </source>
</reference>
<comment type="caution">
    <text evidence="1">The sequence shown here is derived from an EMBL/GenBank/DDBJ whole genome shotgun (WGS) entry which is preliminary data.</text>
</comment>
<dbReference type="Proteomes" id="UP001168435">
    <property type="component" value="Unassembled WGS sequence"/>
</dbReference>